<evidence type="ECO:0000313" key="4">
    <source>
        <dbReference type="Proteomes" id="UP000175744"/>
    </source>
</evidence>
<dbReference type="RefSeq" id="WP_070109152.1">
    <property type="nucleotide sequence ID" value="NZ_LZFO01000002.1"/>
</dbReference>
<dbReference type="AlphaFoldDB" id="A0A1E8F1Q2"/>
<evidence type="ECO:0000259" key="2">
    <source>
        <dbReference type="Pfam" id="PF16472"/>
    </source>
</evidence>
<keyword evidence="3" id="KW-0378">Hydrolase</keyword>
<evidence type="ECO:0000313" key="3">
    <source>
        <dbReference type="EMBL" id="OFI07573.1"/>
    </source>
</evidence>
<sequence>MNKITKFILLTSIFTINFSMPVLAKDIKNYNQVRIQGKDRYETSANIAEKFQEGKLDNVIITSGLNFPDALSGSALTRNLNAPILLVGENVSKSTSTINYIKNHLNKEGNIYVLGGKGAVGEDFEKYFKSIGYNNIKRLWGKDRFETNKNIVESLNVEKGTPVVIVNGYAFPDALSISSAASINGYPIVLSPQGKLTSQCKYILNNINPSKVYLIGGQGALSSNIEKEVKSITKSEIIRIQGKDRYETCLNINKYFKFESNNIIVANGQNFPDALSGTSIAYKLKAPIVLTDGCNVSRQKDFIDKSEINNQIILGGEASVSENASGILKQSANYEINTEGNSNGNINNFGMMAKQGNWIYYFNLEDNAKIYKMTTDGLYKIKISNSTGRCLNVIGDNIYYGTDEGIKILNINSGEEYFILKNKDVYSMKIQGDYIYYNAYFDGDFKIYKVGLNGQGDKLLGDSSLTKINVQGDWIYYIDNSQYGISYLYKLKTDGSEKVLLNKESSIIASEVYGDYVYYCNDSHIYKMKTDGSEKVKICDDRLYKCFGDTSGASNFNIKDGYIYYTTFKNHGEDKQLTLYKLSLDGKQKIELCSGVIDSINIIDDYLYIDDYIIKDFPYYEGFYKVNINNGNKTKF</sequence>
<organism evidence="3 4">
    <name type="scientific">Clostridium acetireducens DSM 10703</name>
    <dbReference type="NCBI Taxonomy" id="1121290"/>
    <lineage>
        <taxon>Bacteria</taxon>
        <taxon>Bacillati</taxon>
        <taxon>Bacillota</taxon>
        <taxon>Clostridia</taxon>
        <taxon>Eubacteriales</taxon>
        <taxon>Clostridiaceae</taxon>
        <taxon>Clostridium</taxon>
    </lineage>
</organism>
<keyword evidence="1" id="KW-0732">Signal</keyword>
<feature type="domain" description="Prolow-density lipoprotein receptor-related protein 1-like beta-propeller" evidence="2">
    <location>
        <begin position="341"/>
        <end position="612"/>
    </location>
</feature>
<dbReference type="Gene3D" id="3.40.50.12090">
    <property type="match status" value="4"/>
</dbReference>
<dbReference type="PANTHER" id="PTHR30032">
    <property type="entry name" value="N-ACETYLMURAMOYL-L-ALANINE AMIDASE-RELATED"/>
    <property type="match status" value="1"/>
</dbReference>
<dbReference type="InterPro" id="IPR032485">
    <property type="entry name" value="LRP1-like_beta_prop"/>
</dbReference>
<comment type="caution">
    <text evidence="3">The sequence shown here is derived from an EMBL/GenBank/DDBJ whole genome shotgun (WGS) entry which is preliminary data.</text>
</comment>
<dbReference type="EC" id="3.5.1.28" evidence="3"/>
<dbReference type="EMBL" id="LZFO01000002">
    <property type="protein sequence ID" value="OFI07573.1"/>
    <property type="molecule type" value="Genomic_DNA"/>
</dbReference>
<reference evidence="3 4" key="1">
    <citation type="submission" date="2016-06" db="EMBL/GenBank/DDBJ databases">
        <title>Genome sequence of Clostridium acetireducens DSM 10703.</title>
        <authorList>
            <person name="Poehlein A."/>
            <person name="Fluechter S."/>
            <person name="Duerre P."/>
            <person name="Daniel R."/>
        </authorList>
    </citation>
    <scope>NUCLEOTIDE SEQUENCE [LARGE SCALE GENOMIC DNA]</scope>
    <source>
        <strain evidence="3 4">DSM 10703</strain>
    </source>
</reference>
<dbReference type="GO" id="GO:0008745">
    <property type="term" value="F:N-acetylmuramoyl-L-alanine amidase activity"/>
    <property type="evidence" value="ECO:0007669"/>
    <property type="project" value="UniProtKB-EC"/>
</dbReference>
<dbReference type="Pfam" id="PF16472">
    <property type="entry name" value="DUF5050"/>
    <property type="match status" value="1"/>
</dbReference>
<dbReference type="Proteomes" id="UP000175744">
    <property type="component" value="Unassembled WGS sequence"/>
</dbReference>
<dbReference type="Pfam" id="PF04122">
    <property type="entry name" value="CW_binding_2"/>
    <property type="match status" value="3"/>
</dbReference>
<protein>
    <submittedName>
        <fullName evidence="3">N-acetylmuramoyl-L-alanine amidase LytC</fullName>
        <ecNumber evidence="3">3.5.1.28</ecNumber>
    </submittedName>
</protein>
<name>A0A1E8F1Q2_9CLOT</name>
<feature type="signal peptide" evidence="1">
    <location>
        <begin position="1"/>
        <end position="24"/>
    </location>
</feature>
<gene>
    <name evidence="3" type="primary">lytC_1</name>
    <name evidence="3" type="ORF">CLOACE_01770</name>
</gene>
<dbReference type="PANTHER" id="PTHR30032:SF8">
    <property type="entry name" value="GERMINATION-SPECIFIC N-ACETYLMURAMOYL-L-ALANINE AMIDASE"/>
    <property type="match status" value="1"/>
</dbReference>
<dbReference type="OrthoDB" id="27389at2"/>
<dbReference type="InterPro" id="IPR051922">
    <property type="entry name" value="Bact_Sporulation_Assoc"/>
</dbReference>
<proteinExistence type="predicted"/>
<dbReference type="InterPro" id="IPR007253">
    <property type="entry name" value="Cell_wall-bd_2"/>
</dbReference>
<keyword evidence="4" id="KW-1185">Reference proteome</keyword>
<accession>A0A1E8F1Q2</accession>
<dbReference type="STRING" id="1121290.CLAOCE_01770"/>
<evidence type="ECO:0000256" key="1">
    <source>
        <dbReference type="SAM" id="SignalP"/>
    </source>
</evidence>
<feature type="chain" id="PRO_5009213771" evidence="1">
    <location>
        <begin position="25"/>
        <end position="636"/>
    </location>
</feature>
<dbReference type="SUPFAM" id="SSF69304">
    <property type="entry name" value="Tricorn protease N-terminal domain"/>
    <property type="match status" value="1"/>
</dbReference>